<gene>
    <name evidence="1" type="ORF">SAMN04488101_102355</name>
</gene>
<keyword evidence="2" id="KW-1185">Reference proteome</keyword>
<dbReference type="OrthoDB" id="1121837at2"/>
<organism evidence="1 2">
    <name type="scientific">Pedobacter nyackensis</name>
    <dbReference type="NCBI Taxonomy" id="475255"/>
    <lineage>
        <taxon>Bacteria</taxon>
        <taxon>Pseudomonadati</taxon>
        <taxon>Bacteroidota</taxon>
        <taxon>Sphingobacteriia</taxon>
        <taxon>Sphingobacteriales</taxon>
        <taxon>Sphingobacteriaceae</taxon>
        <taxon>Pedobacter</taxon>
    </lineage>
</organism>
<dbReference type="RefSeq" id="WP_084288173.1">
    <property type="nucleotide sequence ID" value="NZ_FWYB01000002.1"/>
</dbReference>
<evidence type="ECO:0000313" key="2">
    <source>
        <dbReference type="Proteomes" id="UP000192678"/>
    </source>
</evidence>
<reference evidence="1 2" key="1">
    <citation type="submission" date="2017-04" db="EMBL/GenBank/DDBJ databases">
        <authorList>
            <person name="Afonso C.L."/>
            <person name="Miller P.J."/>
            <person name="Scott M.A."/>
            <person name="Spackman E."/>
            <person name="Goraichik I."/>
            <person name="Dimitrov K.M."/>
            <person name="Suarez D.L."/>
            <person name="Swayne D.E."/>
        </authorList>
    </citation>
    <scope>NUCLEOTIDE SEQUENCE [LARGE SCALE GENOMIC DNA]</scope>
    <source>
        <strain evidence="1 2">DSM 19625</strain>
    </source>
</reference>
<protein>
    <recommendedName>
        <fullName evidence="3">DUF4286 domain-containing protein</fullName>
    </recommendedName>
</protein>
<dbReference type="Pfam" id="PF14114">
    <property type="entry name" value="DUF4286"/>
    <property type="match status" value="1"/>
</dbReference>
<evidence type="ECO:0000313" key="1">
    <source>
        <dbReference type="EMBL" id="SMC70849.1"/>
    </source>
</evidence>
<dbReference type="STRING" id="475255.SAMN04488101_102355"/>
<evidence type="ECO:0008006" key="3">
    <source>
        <dbReference type="Google" id="ProtNLM"/>
    </source>
</evidence>
<name>A0A1W2BD63_9SPHI</name>
<dbReference type="EMBL" id="FWYB01000002">
    <property type="protein sequence ID" value="SMC70849.1"/>
    <property type="molecule type" value="Genomic_DNA"/>
</dbReference>
<accession>A0A1W2BD63</accession>
<dbReference type="AlphaFoldDB" id="A0A1W2BD63"/>
<proteinExistence type="predicted"/>
<dbReference type="Proteomes" id="UP000192678">
    <property type="component" value="Unassembled WGS sequence"/>
</dbReference>
<sequence>MLLYNVTTIIEDAAADSWLKWMEDVHIPNVMASGKFVSYRLLRVLDSPNEGVTYCAQYVVEHMADYLDYQDNFAPALQAEVTALYENKLVAFRTLMEYIA</sequence>
<dbReference type="InterPro" id="IPR025563">
    <property type="entry name" value="DUF4286"/>
</dbReference>